<dbReference type="PANTHER" id="PTHR30269:SF0">
    <property type="entry name" value="MEMBRANE TRANSPORTER PROTEIN YFCA-RELATED"/>
    <property type="match status" value="1"/>
</dbReference>
<feature type="transmembrane region" description="Helical" evidence="8">
    <location>
        <begin position="77"/>
        <end position="99"/>
    </location>
</feature>
<name>A0A1H2E063_9GAMM</name>
<evidence type="ECO:0000256" key="7">
    <source>
        <dbReference type="ARBA" id="ARBA00023136"/>
    </source>
</evidence>
<dbReference type="GO" id="GO:0005886">
    <property type="term" value="C:plasma membrane"/>
    <property type="evidence" value="ECO:0007669"/>
    <property type="project" value="UniProtKB-SubCell"/>
</dbReference>
<accession>A0A1H2E063</accession>
<dbReference type="PANTHER" id="PTHR30269">
    <property type="entry name" value="TRANSMEMBRANE PROTEIN YFCA"/>
    <property type="match status" value="1"/>
</dbReference>
<dbReference type="Pfam" id="PF01925">
    <property type="entry name" value="TauE"/>
    <property type="match status" value="1"/>
</dbReference>
<keyword evidence="5 8" id="KW-0812">Transmembrane</keyword>
<gene>
    <name evidence="9" type="ORF">SAMN05216210_0125</name>
</gene>
<comment type="similarity">
    <text evidence="2 8">Belongs to the 4-toluene sulfonate uptake permease (TSUP) (TC 2.A.102) family.</text>
</comment>
<dbReference type="RefSeq" id="WP_092383146.1">
    <property type="nucleotide sequence ID" value="NZ_LT629787.1"/>
</dbReference>
<dbReference type="Proteomes" id="UP000243924">
    <property type="component" value="Chromosome I"/>
</dbReference>
<evidence type="ECO:0000313" key="10">
    <source>
        <dbReference type="Proteomes" id="UP000243924"/>
    </source>
</evidence>
<proteinExistence type="inferred from homology"/>
<keyword evidence="7 8" id="KW-0472">Membrane</keyword>
<evidence type="ECO:0000313" key="9">
    <source>
        <dbReference type="EMBL" id="SDT88088.1"/>
    </source>
</evidence>
<protein>
    <recommendedName>
        <fullName evidence="8">Probable membrane transporter protein</fullName>
    </recommendedName>
</protein>
<evidence type="ECO:0000256" key="8">
    <source>
        <dbReference type="RuleBase" id="RU363041"/>
    </source>
</evidence>
<comment type="subcellular location">
    <subcellularLocation>
        <location evidence="1 8">Cell membrane</location>
        <topology evidence="1 8">Multi-pass membrane protein</topology>
    </subcellularLocation>
</comment>
<dbReference type="EMBL" id="LT629787">
    <property type="protein sequence ID" value="SDT88088.1"/>
    <property type="molecule type" value="Genomic_DNA"/>
</dbReference>
<keyword evidence="4 8" id="KW-1003">Cell membrane</keyword>
<feature type="transmembrane region" description="Helical" evidence="8">
    <location>
        <begin position="105"/>
        <end position="126"/>
    </location>
</feature>
<evidence type="ECO:0000256" key="1">
    <source>
        <dbReference type="ARBA" id="ARBA00004651"/>
    </source>
</evidence>
<dbReference type="InterPro" id="IPR002781">
    <property type="entry name" value="TM_pro_TauE-like"/>
</dbReference>
<evidence type="ECO:0000256" key="3">
    <source>
        <dbReference type="ARBA" id="ARBA00022448"/>
    </source>
</evidence>
<dbReference type="InterPro" id="IPR052017">
    <property type="entry name" value="TSUP"/>
</dbReference>
<feature type="transmembrane region" description="Helical" evidence="8">
    <location>
        <begin position="238"/>
        <end position="256"/>
    </location>
</feature>
<sequence length="261" mass="28226">MNLELWQLGLILLGGVAGGLLNALAGGGTFLSFPALLLAGIGPVSANATNAVALWPASLSTAWALRHNLRSLNWRRYLRPLLLAAASGGLLGGVLLLLISDQAFYQLIPWLLLLATLLFTASGRIANLLQRWSQRQPDLQRLSRRGWLGQWLVSVYGGFFGAGMGILMIASLAISGHTRMQEINAIKSLLSSVIYSVAAITFMLAGAVHWLALLCMLPGSLLGGYCGGLLARRISNRALRVLVILVGWLLTLFYFWQVYVD</sequence>
<feature type="transmembrane region" description="Helical" evidence="8">
    <location>
        <begin position="147"/>
        <end position="174"/>
    </location>
</feature>
<keyword evidence="6 8" id="KW-1133">Transmembrane helix</keyword>
<keyword evidence="3" id="KW-0813">Transport</keyword>
<evidence type="ECO:0000256" key="4">
    <source>
        <dbReference type="ARBA" id="ARBA00022475"/>
    </source>
</evidence>
<dbReference type="STRING" id="1434072.SAMN05216210_0125"/>
<evidence type="ECO:0000256" key="6">
    <source>
        <dbReference type="ARBA" id="ARBA00022989"/>
    </source>
</evidence>
<evidence type="ECO:0000256" key="2">
    <source>
        <dbReference type="ARBA" id="ARBA00009142"/>
    </source>
</evidence>
<reference evidence="10" key="1">
    <citation type="submission" date="2016-10" db="EMBL/GenBank/DDBJ databases">
        <authorList>
            <person name="Varghese N."/>
            <person name="Submissions S."/>
        </authorList>
    </citation>
    <scope>NUCLEOTIDE SEQUENCE [LARGE SCALE GENOMIC DNA]</scope>
    <source>
        <strain evidence="10">CECT 8338</strain>
    </source>
</reference>
<dbReference type="OrthoDB" id="9807082at2"/>
<dbReference type="AlphaFoldDB" id="A0A1H2E063"/>
<keyword evidence="10" id="KW-1185">Reference proteome</keyword>
<organism evidence="9 10">
    <name type="scientific">Halopseudomonas salegens</name>
    <dbReference type="NCBI Taxonomy" id="1434072"/>
    <lineage>
        <taxon>Bacteria</taxon>
        <taxon>Pseudomonadati</taxon>
        <taxon>Pseudomonadota</taxon>
        <taxon>Gammaproteobacteria</taxon>
        <taxon>Pseudomonadales</taxon>
        <taxon>Pseudomonadaceae</taxon>
        <taxon>Halopseudomonas</taxon>
    </lineage>
</organism>
<evidence type="ECO:0000256" key="5">
    <source>
        <dbReference type="ARBA" id="ARBA00022692"/>
    </source>
</evidence>